<evidence type="ECO:0000256" key="3">
    <source>
        <dbReference type="ARBA" id="ARBA00023110"/>
    </source>
</evidence>
<dbReference type="PANTHER" id="PTHR45625:SF4">
    <property type="entry name" value="PEPTIDYLPROLYL ISOMERASE DOMAIN AND WD REPEAT-CONTAINING PROTEIN 1"/>
    <property type="match status" value="1"/>
</dbReference>
<keyword evidence="3 5" id="KW-0697">Rotamase</keyword>
<dbReference type="InterPro" id="IPR044666">
    <property type="entry name" value="Cyclophilin_A-like"/>
</dbReference>
<dbReference type="EC" id="5.2.1.8" evidence="5"/>
<dbReference type="InterPro" id="IPR024936">
    <property type="entry name" value="Cyclophilin-type_PPIase"/>
</dbReference>
<keyword evidence="4 5" id="KW-0413">Isomerase</keyword>
<evidence type="ECO:0000256" key="5">
    <source>
        <dbReference type="RuleBase" id="RU363019"/>
    </source>
</evidence>
<dbReference type="GO" id="GO:0003755">
    <property type="term" value="F:peptidyl-prolyl cis-trans isomerase activity"/>
    <property type="evidence" value="ECO:0007669"/>
    <property type="project" value="UniProtKB-EC"/>
</dbReference>
<name>A0ABU5E3P6_9PROT</name>
<evidence type="ECO:0000256" key="4">
    <source>
        <dbReference type="ARBA" id="ARBA00023235"/>
    </source>
</evidence>
<comment type="caution">
    <text evidence="7">The sequence shown here is derived from an EMBL/GenBank/DDBJ whole genome shotgun (WGS) entry which is preliminary data.</text>
</comment>
<evidence type="ECO:0000259" key="6">
    <source>
        <dbReference type="PROSITE" id="PS50072"/>
    </source>
</evidence>
<feature type="domain" description="PPIase cyclophilin-type" evidence="6">
    <location>
        <begin position="29"/>
        <end position="148"/>
    </location>
</feature>
<dbReference type="InterPro" id="IPR002130">
    <property type="entry name" value="Cyclophilin-type_PPIase_dom"/>
</dbReference>
<dbReference type="InterPro" id="IPR029000">
    <property type="entry name" value="Cyclophilin-like_dom_sf"/>
</dbReference>
<dbReference type="Pfam" id="PF00160">
    <property type="entry name" value="Pro_isomerase"/>
    <property type="match status" value="1"/>
</dbReference>
<dbReference type="RefSeq" id="WP_320502422.1">
    <property type="nucleotide sequence ID" value="NZ_JAXCLX010000003.1"/>
</dbReference>
<evidence type="ECO:0000256" key="2">
    <source>
        <dbReference type="ARBA" id="ARBA00007365"/>
    </source>
</evidence>
<accession>A0ABU5E3P6</accession>
<dbReference type="CDD" id="cd00317">
    <property type="entry name" value="cyclophilin"/>
    <property type="match status" value="1"/>
</dbReference>
<evidence type="ECO:0000313" key="8">
    <source>
        <dbReference type="Proteomes" id="UP001271769"/>
    </source>
</evidence>
<dbReference type="PRINTS" id="PR00153">
    <property type="entry name" value="CSAPPISMRASE"/>
</dbReference>
<keyword evidence="8" id="KW-1185">Reference proteome</keyword>
<dbReference type="PROSITE" id="PS50072">
    <property type="entry name" value="CSA_PPIASE_2"/>
    <property type="match status" value="1"/>
</dbReference>
<dbReference type="Proteomes" id="UP001271769">
    <property type="component" value="Unassembled WGS sequence"/>
</dbReference>
<comment type="catalytic activity">
    <reaction evidence="5">
        <text>[protein]-peptidylproline (omega=180) = [protein]-peptidylproline (omega=0)</text>
        <dbReference type="Rhea" id="RHEA:16237"/>
        <dbReference type="Rhea" id="RHEA-COMP:10747"/>
        <dbReference type="Rhea" id="RHEA-COMP:10748"/>
        <dbReference type="ChEBI" id="CHEBI:83833"/>
        <dbReference type="ChEBI" id="CHEBI:83834"/>
        <dbReference type="EC" id="5.2.1.8"/>
    </reaction>
</comment>
<reference evidence="7 8" key="1">
    <citation type="journal article" date="2013" name="Antonie Van Leeuwenhoek">
        <title>Dongia rigui sp. nov., isolated from freshwater of a large wetland in Korea.</title>
        <authorList>
            <person name="Baik K.S."/>
            <person name="Hwang Y.M."/>
            <person name="Choi J.S."/>
            <person name="Kwon J."/>
            <person name="Seong C.N."/>
        </authorList>
    </citation>
    <scope>NUCLEOTIDE SEQUENCE [LARGE SCALE GENOMIC DNA]</scope>
    <source>
        <strain evidence="7 8">04SU4-P</strain>
    </source>
</reference>
<dbReference type="SUPFAM" id="SSF50891">
    <property type="entry name" value="Cyclophilin-like"/>
    <property type="match status" value="1"/>
</dbReference>
<dbReference type="PANTHER" id="PTHR45625">
    <property type="entry name" value="PEPTIDYL-PROLYL CIS-TRANS ISOMERASE-RELATED"/>
    <property type="match status" value="1"/>
</dbReference>
<organism evidence="7 8">
    <name type="scientific">Dongia rigui</name>
    <dbReference type="NCBI Taxonomy" id="940149"/>
    <lineage>
        <taxon>Bacteria</taxon>
        <taxon>Pseudomonadati</taxon>
        <taxon>Pseudomonadota</taxon>
        <taxon>Alphaproteobacteria</taxon>
        <taxon>Rhodospirillales</taxon>
        <taxon>Dongiaceae</taxon>
        <taxon>Dongia</taxon>
    </lineage>
</organism>
<evidence type="ECO:0000313" key="7">
    <source>
        <dbReference type="EMBL" id="MDY0873952.1"/>
    </source>
</evidence>
<proteinExistence type="inferred from homology"/>
<protein>
    <recommendedName>
        <fullName evidence="5">Peptidyl-prolyl cis-trans isomerase</fullName>
        <shortName evidence="5">PPIase</shortName>
        <ecNumber evidence="5">5.2.1.8</ecNumber>
    </recommendedName>
</protein>
<dbReference type="Gene3D" id="2.40.100.10">
    <property type="entry name" value="Cyclophilin-like"/>
    <property type="match status" value="1"/>
</dbReference>
<gene>
    <name evidence="7" type="ORF">SMD31_18570</name>
</gene>
<dbReference type="PIRSF" id="PIRSF001467">
    <property type="entry name" value="Peptidylpro_ismrse"/>
    <property type="match status" value="1"/>
</dbReference>
<dbReference type="InterPro" id="IPR020892">
    <property type="entry name" value="Cyclophilin-type_PPIase_CS"/>
</dbReference>
<evidence type="ECO:0000256" key="1">
    <source>
        <dbReference type="ARBA" id="ARBA00002388"/>
    </source>
</evidence>
<dbReference type="EMBL" id="JAXCLX010000003">
    <property type="protein sequence ID" value="MDY0873952.1"/>
    <property type="molecule type" value="Genomic_DNA"/>
</dbReference>
<comment type="similarity">
    <text evidence="2 5">Belongs to the cyclophilin-type PPIase family.</text>
</comment>
<dbReference type="PROSITE" id="PS00170">
    <property type="entry name" value="CSA_PPIASE_1"/>
    <property type="match status" value="1"/>
</dbReference>
<sequence>MSRGDLKVHDLPPEKIKSLKHCTISTSKGDMKLEMFPQEAPNTVANFYVLANDKFYDGLNFHRVIPGFVAQGGCPTGTGTGGPGWRIACETKGNPHKHVEGSLSMAHAGRDTGGSQFFLVLDPQPHLDGGHTVFGQIVDGLDVLQSLEMGDEINHIRFE</sequence>
<comment type="function">
    <text evidence="1 5">PPIases accelerate the folding of proteins. It catalyzes the cis-trans isomerization of proline imidic peptide bonds in oligopeptides.</text>
</comment>